<name>A0A6M6JEQ9_9PSEU</name>
<sequence length="141" mass="15637">MGRRKVVKARTRRALWRNWGYLMLPLILWAWFIAQLGPAPIAVMSTLAFGFFLFQAQAPCCAQTRQGEWCRNNASGILGGCYLKNHRWQNVRMLVDRATRQKAVNGVLRGVDGKAATVSAAIAFCALLVSIGLLLVNMSKA</sequence>
<evidence type="ECO:0000313" key="2">
    <source>
        <dbReference type="EMBL" id="QJY45583.1"/>
    </source>
</evidence>
<keyword evidence="1" id="KW-0472">Membrane</keyword>
<protein>
    <submittedName>
        <fullName evidence="2">Uncharacterized protein</fullName>
    </submittedName>
</protein>
<keyword evidence="1" id="KW-0812">Transmembrane</keyword>
<evidence type="ECO:0000256" key="1">
    <source>
        <dbReference type="SAM" id="Phobius"/>
    </source>
</evidence>
<keyword evidence="3" id="KW-1185">Reference proteome</keyword>
<dbReference type="EMBL" id="CP053564">
    <property type="protein sequence ID" value="QJY45583.1"/>
    <property type="molecule type" value="Genomic_DNA"/>
</dbReference>
<organism evidence="2 3">
    <name type="scientific">Pseudonocardia broussonetiae</name>
    <dbReference type="NCBI Taxonomy" id="2736640"/>
    <lineage>
        <taxon>Bacteria</taxon>
        <taxon>Bacillati</taxon>
        <taxon>Actinomycetota</taxon>
        <taxon>Actinomycetes</taxon>
        <taxon>Pseudonocardiales</taxon>
        <taxon>Pseudonocardiaceae</taxon>
        <taxon>Pseudonocardia</taxon>
    </lineage>
</organism>
<feature type="transmembrane region" description="Helical" evidence="1">
    <location>
        <begin position="21"/>
        <end position="43"/>
    </location>
</feature>
<evidence type="ECO:0000313" key="3">
    <source>
        <dbReference type="Proteomes" id="UP000505377"/>
    </source>
</evidence>
<dbReference type="Proteomes" id="UP000505377">
    <property type="component" value="Chromosome"/>
</dbReference>
<dbReference type="AlphaFoldDB" id="A0A6M6JEQ9"/>
<keyword evidence="1" id="KW-1133">Transmembrane helix</keyword>
<proteinExistence type="predicted"/>
<feature type="transmembrane region" description="Helical" evidence="1">
    <location>
        <begin position="115"/>
        <end position="136"/>
    </location>
</feature>
<dbReference type="KEGG" id="pbro:HOP40_07030"/>
<dbReference type="RefSeq" id="WP_172155814.1">
    <property type="nucleotide sequence ID" value="NZ_CP053564.1"/>
</dbReference>
<reference evidence="2 3" key="1">
    <citation type="submission" date="2020-05" db="EMBL/GenBank/DDBJ databases">
        <authorList>
            <person name="Mo P."/>
        </authorList>
    </citation>
    <scope>NUCLEOTIDE SEQUENCE [LARGE SCALE GENOMIC DNA]</scope>
    <source>
        <strain evidence="2 3">Gen01</strain>
    </source>
</reference>
<accession>A0A6M6JEQ9</accession>
<gene>
    <name evidence="2" type="ORF">HOP40_07030</name>
</gene>